<dbReference type="AlphaFoldDB" id="A0A1F8B7Y0"/>
<dbReference type="STRING" id="1802517.A2892_03010"/>
<dbReference type="Proteomes" id="UP000176404">
    <property type="component" value="Unassembled WGS sequence"/>
</dbReference>
<dbReference type="PANTHER" id="PTHR13504">
    <property type="entry name" value="FIDO DOMAIN-CONTAINING PROTEIN DDB_G0283145"/>
    <property type="match status" value="1"/>
</dbReference>
<sequence>MNVFEKIRTHSLSTCFHIAFNDTIKIEKFYMRDADTETLFKLIRETDRDARYEKAVKLLPKLAEKSYPMEKVIRILNRLGTVDDEGFEDLPAMKGKYRRSNMLGVYQRIFDGKSDTSFGIQGGEPLKKIMQDFGECLDSLLKDNRNDAHVVASFSILMLGDIHPFVEGNGRTSRLLMNYILTKLGLVPKNLDAELTESRLGELNEIKDYEIDPERKFGKTILKFSALNDAKIWKKVWEDLDTTIKEGARKYSDIKFDFLRLYIKDAKEGNLFKIPKVPEMSEIIRNLPNC</sequence>
<organism evidence="3 4">
    <name type="scientific">Candidatus Woesebacteria bacterium RIFCSPLOWO2_01_FULL_39_10b</name>
    <dbReference type="NCBI Taxonomy" id="1802517"/>
    <lineage>
        <taxon>Bacteria</taxon>
        <taxon>Candidatus Woeseibacteriota</taxon>
    </lineage>
</organism>
<proteinExistence type="predicted"/>
<evidence type="ECO:0000313" key="4">
    <source>
        <dbReference type="Proteomes" id="UP000176404"/>
    </source>
</evidence>
<dbReference type="SUPFAM" id="SSF140931">
    <property type="entry name" value="Fic-like"/>
    <property type="match status" value="1"/>
</dbReference>
<dbReference type="PROSITE" id="PS51459">
    <property type="entry name" value="FIDO"/>
    <property type="match status" value="1"/>
</dbReference>
<dbReference type="PANTHER" id="PTHR13504:SF38">
    <property type="entry name" value="FIDO DOMAIN-CONTAINING PROTEIN"/>
    <property type="match status" value="1"/>
</dbReference>
<feature type="domain" description="Fido" evidence="2">
    <location>
        <begin position="74"/>
        <end position="223"/>
    </location>
</feature>
<comment type="caution">
    <text evidence="3">The sequence shown here is derived from an EMBL/GenBank/DDBJ whole genome shotgun (WGS) entry which is preliminary data.</text>
</comment>
<evidence type="ECO:0000256" key="1">
    <source>
        <dbReference type="PIRSR" id="PIRSR640198-1"/>
    </source>
</evidence>
<dbReference type="InterPro" id="IPR040198">
    <property type="entry name" value="Fido_containing"/>
</dbReference>
<gene>
    <name evidence="3" type="ORF">A2892_03010</name>
</gene>
<protein>
    <recommendedName>
        <fullName evidence="2">Fido domain-containing protein</fullName>
    </recommendedName>
</protein>
<dbReference type="Gene3D" id="1.10.3290.10">
    <property type="entry name" value="Fido-like domain"/>
    <property type="match status" value="1"/>
</dbReference>
<dbReference type="EMBL" id="MGHD01000008">
    <property type="protein sequence ID" value="OGM60144.1"/>
    <property type="molecule type" value="Genomic_DNA"/>
</dbReference>
<dbReference type="InterPro" id="IPR036597">
    <property type="entry name" value="Fido-like_dom_sf"/>
</dbReference>
<accession>A0A1F8B7Y0</accession>
<reference evidence="3 4" key="1">
    <citation type="journal article" date="2016" name="Nat. Commun.">
        <title>Thousands of microbial genomes shed light on interconnected biogeochemical processes in an aquifer system.</title>
        <authorList>
            <person name="Anantharaman K."/>
            <person name="Brown C.T."/>
            <person name="Hug L.A."/>
            <person name="Sharon I."/>
            <person name="Castelle C.J."/>
            <person name="Probst A.J."/>
            <person name="Thomas B.C."/>
            <person name="Singh A."/>
            <person name="Wilkins M.J."/>
            <person name="Karaoz U."/>
            <person name="Brodie E.L."/>
            <person name="Williams K.H."/>
            <person name="Hubbard S.S."/>
            <person name="Banfield J.F."/>
        </authorList>
    </citation>
    <scope>NUCLEOTIDE SEQUENCE [LARGE SCALE GENOMIC DNA]</scope>
</reference>
<evidence type="ECO:0000259" key="2">
    <source>
        <dbReference type="PROSITE" id="PS51459"/>
    </source>
</evidence>
<dbReference type="InterPro" id="IPR003812">
    <property type="entry name" value="Fido"/>
</dbReference>
<evidence type="ECO:0000313" key="3">
    <source>
        <dbReference type="EMBL" id="OGM60144.1"/>
    </source>
</evidence>
<feature type="active site" evidence="1">
    <location>
        <position position="163"/>
    </location>
</feature>
<dbReference type="Pfam" id="PF02661">
    <property type="entry name" value="Fic"/>
    <property type="match status" value="1"/>
</dbReference>
<name>A0A1F8B7Y0_9BACT</name>